<dbReference type="InterPro" id="IPR027785">
    <property type="entry name" value="UvrD-like_helicase_C"/>
</dbReference>
<dbReference type="EMBL" id="CP027860">
    <property type="protein sequence ID" value="AVP99790.1"/>
    <property type="molecule type" value="Genomic_DNA"/>
</dbReference>
<dbReference type="CDD" id="cd18809">
    <property type="entry name" value="SF1_C_RecD"/>
    <property type="match status" value="1"/>
</dbReference>
<comment type="miscellaneous">
    <text evidence="3">In the RecBCD complex, RecB has a slow 3'-5' helicase, an exonuclease activity and loads RecA onto ssDNA, RecD has a fast 5'-3' helicase activity, while RecC stimulates the ATPase and processivity of the RecB helicase and contributes to recognition of the Chi site.</text>
</comment>
<accession>A0A2P1PY90</accession>
<dbReference type="SUPFAM" id="SSF52540">
    <property type="entry name" value="P-loop containing nucleoside triphosphate hydrolases"/>
    <property type="match status" value="1"/>
</dbReference>
<comment type="function">
    <text evidence="3">A helicase/nuclease that prepares dsDNA breaks (DSB) for recombinational DNA repair. Binds to DSBs and unwinds DNA via a highly rapid and processive ATP-dependent bidirectional helicase activity. Unwinds dsDNA until it encounters a Chi (crossover hotspot instigator) sequence from the 3' direction. Cuts ssDNA a few nucleotides 3' to the Chi site. The properties and activities of the enzyme are changed at Chi. The Chi-altered holoenzyme produces a long 3'-ssDNA overhang and facilitates RecA-binding to the ssDNA for homologous DNA recombination and repair. Holoenzyme degrades any linearized DNA that is unable to undergo homologous recombination. In the holoenzyme this subunit has ssDNA-dependent ATPase and 5'-3' helicase activity. When added to pre-assembled RecBC greatly stimulates nuclease activity and augments holoenzyme processivity. Negatively regulates the RecA-loading ability of RecBCD.</text>
</comment>
<keyword evidence="3" id="KW-0227">DNA damage</keyword>
<dbReference type="GO" id="GO:0043139">
    <property type="term" value="F:5'-3' DNA helicase activity"/>
    <property type="evidence" value="ECO:0007669"/>
    <property type="project" value="UniProtKB-UniRule"/>
</dbReference>
<proteinExistence type="inferred from homology"/>
<keyword evidence="3" id="KW-0238">DNA-binding</keyword>
<dbReference type="GO" id="GO:0003677">
    <property type="term" value="F:DNA binding"/>
    <property type="evidence" value="ECO:0007669"/>
    <property type="project" value="UniProtKB-UniRule"/>
</dbReference>
<dbReference type="Gene3D" id="3.40.50.300">
    <property type="entry name" value="P-loop containing nucleotide triphosphate hydrolases"/>
    <property type="match status" value="2"/>
</dbReference>
<keyword evidence="3" id="KW-0347">Helicase</keyword>
<dbReference type="KEGG" id="xba:C7S18_22590"/>
<protein>
    <recommendedName>
        <fullName evidence="3">RecBCD enzyme subunit RecD</fullName>
        <ecNumber evidence="3">5.6.2.3</ecNumber>
    </recommendedName>
    <alternativeName>
        <fullName evidence="3">DNA 5'-3' helicase subunit RecD</fullName>
    </alternativeName>
    <alternativeName>
        <fullName evidence="3">Exonuclease V subunit RecD</fullName>
        <shortName evidence="3">ExoV subunit RecD</shortName>
    </alternativeName>
    <alternativeName>
        <fullName evidence="3">Helicase/nuclease RecBCD subunit RecD</fullName>
    </alternativeName>
</protein>
<reference evidence="5 6" key="2">
    <citation type="submission" date="2018-03" db="EMBL/GenBank/DDBJ databases">
        <authorList>
            <person name="Keele B.F."/>
        </authorList>
    </citation>
    <scope>NUCLEOTIDE SEQUENCE [LARGE SCALE GENOMIC DNA]</scope>
    <source>
        <strain evidence="5 6">D13</strain>
    </source>
</reference>
<dbReference type="GO" id="GO:0009338">
    <property type="term" value="C:exodeoxyribonuclease V complex"/>
    <property type="evidence" value="ECO:0007669"/>
    <property type="project" value="InterPro"/>
</dbReference>
<feature type="binding site" evidence="3">
    <location>
        <begin position="166"/>
        <end position="173"/>
    </location>
    <ligand>
        <name>ATP</name>
        <dbReference type="ChEBI" id="CHEBI:30616"/>
    </ligand>
</feature>
<keyword evidence="3" id="KW-0269">Exonuclease</keyword>
<evidence type="ECO:0000259" key="4">
    <source>
        <dbReference type="Pfam" id="PF13538"/>
    </source>
</evidence>
<comment type="catalytic activity">
    <reaction evidence="3">
        <text>ATP + H2O = ADP + phosphate + H(+)</text>
        <dbReference type="Rhea" id="RHEA:13065"/>
        <dbReference type="ChEBI" id="CHEBI:15377"/>
        <dbReference type="ChEBI" id="CHEBI:15378"/>
        <dbReference type="ChEBI" id="CHEBI:30616"/>
        <dbReference type="ChEBI" id="CHEBI:43474"/>
        <dbReference type="ChEBI" id="CHEBI:456216"/>
        <dbReference type="EC" id="5.6.2.3"/>
    </reaction>
</comment>
<dbReference type="NCBIfam" id="TIGR01447">
    <property type="entry name" value="recD"/>
    <property type="match status" value="1"/>
</dbReference>
<comment type="similarity">
    <text evidence="3">Belongs to the RecD family.</text>
</comment>
<sequence length="544" mass="58779">MRRLRMIAKRPFLQSADQDDAVALAFAAFVQATNPDPGLVGAAFLAARAEQQGDIGVDVGALEGEQVHLPSLGQDLDLRACLDAVPADHPWLVRDLGDRLYLRRQHAQETRVASALAARLSAPPTPLAPAADTWLQQTAASLDAFSRVQLDAARAAAQSSLFVLAGGPGTGKTRSIARIRMTLLRLGPNQRVLLAAPTGKAAQRLRDSLKQLAPLDPDTAALPIQATTVHRLLQQTSTLELADALIIDEASMLDLALLDRLLCLLPMHTRLILVGDPDQLASVEAGRVLADLIEHLAEYDPGQHQHRRLRHNFRAEASLQPLANAVLEGDVQAFRDALEVPLSPATCVEMADAEALQQWLGRSLAARLQSGAVWNRDLGLLCALRRGRFGAEGLNAWLSSSWPSWPSADAGEPILLTEHADEMDLWNGDLGWLRSEAGVQYFEIGNRRLPASLLPRHEPGFALTVHKAQGSEFDTVVLVLPNRVSPILSRELLYTGITRARKQVVLVGSAAVLEAALGKPRVRSSGLYARLRLNAQVPGAKVAP</sequence>
<dbReference type="GO" id="GO:0008854">
    <property type="term" value="F:exodeoxyribonuclease V activity"/>
    <property type="evidence" value="ECO:0007669"/>
    <property type="project" value="InterPro"/>
</dbReference>
<gene>
    <name evidence="3 5" type="primary">recD</name>
    <name evidence="5" type="ORF">C7S18_22590</name>
</gene>
<dbReference type="Pfam" id="PF13538">
    <property type="entry name" value="UvrD_C_2"/>
    <property type="match status" value="1"/>
</dbReference>
<dbReference type="PANTHER" id="PTHR43788:SF6">
    <property type="entry name" value="DNA HELICASE B"/>
    <property type="match status" value="1"/>
</dbReference>
<evidence type="ECO:0000256" key="1">
    <source>
        <dbReference type="ARBA" id="ARBA00022741"/>
    </source>
</evidence>
<keyword evidence="1 3" id="KW-0547">Nucleotide-binding</keyword>
<name>A0A2P1PY90_9GAMM</name>
<comment type="subunit">
    <text evidence="3">Heterotrimer of RecB, RecC and RecD. All subunits contribute to DNA-binding.</text>
</comment>
<dbReference type="GO" id="GO:0000724">
    <property type="term" value="P:double-strand break repair via homologous recombination"/>
    <property type="evidence" value="ECO:0007669"/>
    <property type="project" value="UniProtKB-UniRule"/>
</dbReference>
<organism evidence="5 6">
    <name type="scientific">Ahniella affigens</name>
    <dbReference type="NCBI Taxonomy" id="2021234"/>
    <lineage>
        <taxon>Bacteria</taxon>
        <taxon>Pseudomonadati</taxon>
        <taxon>Pseudomonadota</taxon>
        <taxon>Gammaproteobacteria</taxon>
        <taxon>Lysobacterales</taxon>
        <taxon>Rhodanobacteraceae</taxon>
        <taxon>Ahniella</taxon>
    </lineage>
</organism>
<dbReference type="GO" id="GO:0016887">
    <property type="term" value="F:ATP hydrolysis activity"/>
    <property type="evidence" value="ECO:0007669"/>
    <property type="project" value="RHEA"/>
</dbReference>
<dbReference type="CDD" id="cd17933">
    <property type="entry name" value="DEXSc_RecD-like"/>
    <property type="match status" value="1"/>
</dbReference>
<evidence type="ECO:0000313" key="5">
    <source>
        <dbReference type="EMBL" id="AVP99790.1"/>
    </source>
</evidence>
<dbReference type="OrthoDB" id="9803432at2"/>
<feature type="domain" description="UvrD-like helicase C-terminal" evidence="4">
    <location>
        <begin position="460"/>
        <end position="507"/>
    </location>
</feature>
<keyword evidence="3" id="KW-0378">Hydrolase</keyword>
<keyword evidence="6" id="KW-1185">Reference proteome</keyword>
<dbReference type="InterPro" id="IPR006344">
    <property type="entry name" value="RecD"/>
</dbReference>
<dbReference type="AlphaFoldDB" id="A0A2P1PY90"/>
<dbReference type="InterPro" id="IPR027417">
    <property type="entry name" value="P-loop_NTPase"/>
</dbReference>
<keyword evidence="3" id="KW-0234">DNA repair</keyword>
<dbReference type="EC" id="5.6.2.3" evidence="3"/>
<dbReference type="PANTHER" id="PTHR43788">
    <property type="entry name" value="DNA2/NAM7 HELICASE FAMILY MEMBER"/>
    <property type="match status" value="1"/>
</dbReference>
<dbReference type="GO" id="GO:0005524">
    <property type="term" value="F:ATP binding"/>
    <property type="evidence" value="ECO:0007669"/>
    <property type="project" value="UniProtKB-UniRule"/>
</dbReference>
<evidence type="ECO:0000256" key="3">
    <source>
        <dbReference type="HAMAP-Rule" id="MF_01487"/>
    </source>
</evidence>
<keyword evidence="3" id="KW-0413">Isomerase</keyword>
<reference evidence="5 6" key="1">
    <citation type="submission" date="2018-03" db="EMBL/GenBank/DDBJ databases">
        <title>Ahniella affigens gen. nov., sp. nov., a gammaproteobacterium isolated from sandy soil near a stream.</title>
        <authorList>
            <person name="Ko Y."/>
            <person name="Kim J.-H."/>
        </authorList>
    </citation>
    <scope>NUCLEOTIDE SEQUENCE [LARGE SCALE GENOMIC DNA]</scope>
    <source>
        <strain evidence="5 6">D13</strain>
    </source>
</reference>
<keyword evidence="2 3" id="KW-0067">ATP-binding</keyword>
<dbReference type="HAMAP" id="MF_01487">
    <property type="entry name" value="RecD"/>
    <property type="match status" value="1"/>
</dbReference>
<dbReference type="GO" id="GO:0017116">
    <property type="term" value="F:single-stranded DNA helicase activity"/>
    <property type="evidence" value="ECO:0007669"/>
    <property type="project" value="TreeGrafter"/>
</dbReference>
<dbReference type="Proteomes" id="UP000241074">
    <property type="component" value="Chromosome"/>
</dbReference>
<dbReference type="InterPro" id="IPR050534">
    <property type="entry name" value="Coronavir_polyprotein_1ab"/>
</dbReference>
<evidence type="ECO:0000256" key="2">
    <source>
        <dbReference type="ARBA" id="ARBA00022840"/>
    </source>
</evidence>
<keyword evidence="3" id="KW-0540">Nuclease</keyword>
<dbReference type="Pfam" id="PF13604">
    <property type="entry name" value="AAA_30"/>
    <property type="match status" value="1"/>
</dbReference>
<evidence type="ECO:0000313" key="6">
    <source>
        <dbReference type="Proteomes" id="UP000241074"/>
    </source>
</evidence>